<dbReference type="KEGG" id="meti:DK427_15570"/>
<keyword evidence="1" id="KW-0812">Transmembrane</keyword>
<evidence type="ECO:0000313" key="3">
    <source>
        <dbReference type="Proteomes" id="UP000246058"/>
    </source>
</evidence>
<proteinExistence type="predicted"/>
<feature type="transmembrane region" description="Helical" evidence="1">
    <location>
        <begin position="17"/>
        <end position="41"/>
    </location>
</feature>
<dbReference type="OrthoDB" id="7161641at2"/>
<sequence length="1140" mass="118343">MAETPEGSTPPRAGRRWGLACGLSALGLVLLVGLAGGLVWLRLAAGPISLDAFSGRVAAAVAERIGPGWRIDLKDSSLELDAEHSLALRIAGLDIRNPQGALVVRAPLAVVSLDSWALLRLAVQPRSIEFRDVQMTALVHHDGSIAFASPDAGQASTPQTLPSVDTARGTVSPLSAGIASIFGVVLDPAGVVGALDRARVTNARLTLVGEDGQAKAVFERVNGLFGRDATQDARLFELRIDGPHGQWRFGGTLREAADGRRTGVITLDDLPVTDLLLLSGQSKLPVTTDLKLSARADAALLNGRIETMQLGLRTGDGSLLIEEKDFNPVTVESLTAQASWDETARAMTLASLDYRGAGNTVRLSGLWQASPAGADTAWTATLSGRDGILRGAAPKDPAVAIAALDARLSGRAGGVSIDALTLAGPGVKGQLGGTLGTSADDDGLTLHILASDSEARTALRLWPENIAPGARNYLVDALRGGRIDSVDIRVDMSGAELAAATRGEPMPDNAVHIDFRVSESTLEVSPDAPPLTRGRVAGTITGRTTRIRDVTADLRMADGRALGISEGSFVIPEITPDTVVAQIGLRLGGSADALAALLQTKMFKSLSGADLDPATVKGTADLQIGFPLNLKHIPDLADLPVAISGTLSDLSVDKVVGKDRLESGRFAVAYGRDGFSLKGDARMLGAPITVDLRQPRTGGGGEVQVGLALDEAVRAKKGLPTAPQLSGTVPVRAVVPLGRAGKAPVRVEADLTRAGIDGLLPGFTKAAGKAGRLSFSLLDTQGGADLRDIVLDAGTASARGSASLGDGGLERAELTGVKLSPGDDMRVVVDRNGSGYRVTVRGAVADARPFLKSLTGPDQKGGRDAAPKDIDADIALGILTGHNEEALTNASLKLSLRGKDLRAATIAGRFRSAPFAASVTKGDRGVPTLSVETADAGATLRFVDIYRRMFGGKLSAGINLNDGPQAGVVQIRSFTLRNEPALSSIMARGPDIPESVDARGRRRPAIQQAAEVTFDRMRANFVRSGSRVDFSDAAISNAALGFTLSGYLDTGRERTDINGTFVPLYGLNNVVAQVPLFGPLLAGGHNEGLFAVNFRVQGRLAAPEVSVNPLSAVAPGFLRKLFSAGGSFADGDPAAAPSDR</sequence>
<name>A0A2U8VTE7_9HYPH</name>
<evidence type="ECO:0000313" key="2">
    <source>
        <dbReference type="EMBL" id="AWN36977.1"/>
    </source>
</evidence>
<dbReference type="AlphaFoldDB" id="A0A2U8VTE7"/>
<reference evidence="2 3" key="1">
    <citation type="submission" date="2018-05" db="EMBL/GenBank/DDBJ databases">
        <title>Complete Genome Sequence of Methylobacterium sp. 17Sr1-43.</title>
        <authorList>
            <person name="Srinivasan S."/>
        </authorList>
    </citation>
    <scope>NUCLEOTIDE SEQUENCE [LARGE SCALE GENOMIC DNA]</scope>
    <source>
        <strain evidence="2 3">17Sr1-43</strain>
    </source>
</reference>
<keyword evidence="3" id="KW-1185">Reference proteome</keyword>
<organism evidence="2 3">
    <name type="scientific">Methylobacterium radiodurans</name>
    <dbReference type="NCBI Taxonomy" id="2202828"/>
    <lineage>
        <taxon>Bacteria</taxon>
        <taxon>Pseudomonadati</taxon>
        <taxon>Pseudomonadota</taxon>
        <taxon>Alphaproteobacteria</taxon>
        <taxon>Hyphomicrobiales</taxon>
        <taxon>Methylobacteriaceae</taxon>
        <taxon>Methylobacterium</taxon>
    </lineage>
</organism>
<protein>
    <submittedName>
        <fullName evidence="2">Uncharacterized protein</fullName>
    </submittedName>
</protein>
<dbReference type="EMBL" id="CP029551">
    <property type="protein sequence ID" value="AWN36977.1"/>
    <property type="molecule type" value="Genomic_DNA"/>
</dbReference>
<dbReference type="Proteomes" id="UP000246058">
    <property type="component" value="Chromosome"/>
</dbReference>
<keyword evidence="1" id="KW-0472">Membrane</keyword>
<evidence type="ECO:0000256" key="1">
    <source>
        <dbReference type="SAM" id="Phobius"/>
    </source>
</evidence>
<gene>
    <name evidence="2" type="ORF">DK427_15570</name>
</gene>
<keyword evidence="1" id="KW-1133">Transmembrane helix</keyword>
<dbReference type="RefSeq" id="WP_109952062.1">
    <property type="nucleotide sequence ID" value="NZ_CP029551.1"/>
</dbReference>
<accession>A0A2U8VTE7</accession>